<dbReference type="GO" id="GO:0030246">
    <property type="term" value="F:carbohydrate binding"/>
    <property type="evidence" value="ECO:0007669"/>
    <property type="project" value="InterPro"/>
</dbReference>
<accession>A0A9P9Y660</accession>
<dbReference type="Gene3D" id="3.20.20.80">
    <property type="entry name" value="Glycosidases"/>
    <property type="match status" value="1"/>
</dbReference>
<dbReference type="GO" id="GO:0004565">
    <property type="term" value="F:beta-galactosidase activity"/>
    <property type="evidence" value="ECO:0007669"/>
    <property type="project" value="UniProtKB-EC"/>
</dbReference>
<dbReference type="PROSITE" id="PS00608">
    <property type="entry name" value="GLYCOSYL_HYDROL_F2_2"/>
    <property type="match status" value="1"/>
</dbReference>
<dbReference type="InterPro" id="IPR014718">
    <property type="entry name" value="GH-type_carb-bd"/>
</dbReference>
<dbReference type="Gene3D" id="2.60.120.260">
    <property type="entry name" value="Galactose-binding domain-like"/>
    <property type="match status" value="1"/>
</dbReference>
<feature type="compositionally biased region" description="Polar residues" evidence="7">
    <location>
        <begin position="50"/>
        <end position="61"/>
    </location>
</feature>
<dbReference type="InterPro" id="IPR032312">
    <property type="entry name" value="LacZ_4"/>
</dbReference>
<evidence type="ECO:0000256" key="2">
    <source>
        <dbReference type="ARBA" id="ARBA00007401"/>
    </source>
</evidence>
<organism evidence="9 10">
    <name type="scientific">Emericellopsis cladophorae</name>
    <dbReference type="NCBI Taxonomy" id="2686198"/>
    <lineage>
        <taxon>Eukaryota</taxon>
        <taxon>Fungi</taxon>
        <taxon>Dikarya</taxon>
        <taxon>Ascomycota</taxon>
        <taxon>Pezizomycotina</taxon>
        <taxon>Sordariomycetes</taxon>
        <taxon>Hypocreomycetidae</taxon>
        <taxon>Hypocreales</taxon>
        <taxon>Bionectriaceae</taxon>
        <taxon>Emericellopsis</taxon>
    </lineage>
</organism>
<dbReference type="RefSeq" id="XP_051364997.1">
    <property type="nucleotide sequence ID" value="XM_051503367.1"/>
</dbReference>
<dbReference type="SMART" id="SM01038">
    <property type="entry name" value="Bgal_small_N"/>
    <property type="match status" value="1"/>
</dbReference>
<keyword evidence="10" id="KW-1185">Reference proteome</keyword>
<reference evidence="9" key="1">
    <citation type="journal article" date="2021" name="J Fungi (Basel)">
        <title>Genomic and Metabolomic Analyses of the Marine Fungus Emericellopsis cladophorae: Insights into Saltwater Adaptability Mechanisms and Its Biosynthetic Potential.</title>
        <authorList>
            <person name="Goncalves M.F.M."/>
            <person name="Hilario S."/>
            <person name="Van de Peer Y."/>
            <person name="Esteves A.C."/>
            <person name="Alves A."/>
        </authorList>
    </citation>
    <scope>NUCLEOTIDE SEQUENCE</scope>
    <source>
        <strain evidence="9">MUM 19.33</strain>
    </source>
</reference>
<evidence type="ECO:0000313" key="9">
    <source>
        <dbReference type="EMBL" id="KAI6784141.1"/>
    </source>
</evidence>
<dbReference type="PANTHER" id="PTHR46323:SF2">
    <property type="entry name" value="BETA-GALACTOSIDASE"/>
    <property type="match status" value="1"/>
</dbReference>
<feature type="domain" description="Beta galactosidase small chain/" evidence="8">
    <location>
        <begin position="799"/>
        <end position="1073"/>
    </location>
</feature>
<evidence type="ECO:0000256" key="4">
    <source>
        <dbReference type="ARBA" id="ARBA00022801"/>
    </source>
</evidence>
<dbReference type="EMBL" id="JAGIXG020000005">
    <property type="protein sequence ID" value="KAI6784141.1"/>
    <property type="molecule type" value="Genomic_DNA"/>
</dbReference>
<dbReference type="FunFam" id="3.20.20.80:FF:000018">
    <property type="entry name" value="Beta-galactosidase"/>
    <property type="match status" value="1"/>
</dbReference>
<evidence type="ECO:0000313" key="10">
    <source>
        <dbReference type="Proteomes" id="UP001055219"/>
    </source>
</evidence>
<dbReference type="InterPro" id="IPR004199">
    <property type="entry name" value="B-gal_small/dom_5"/>
</dbReference>
<dbReference type="OrthoDB" id="408320at2759"/>
<reference evidence="9" key="2">
    <citation type="submission" date="2022-07" db="EMBL/GenBank/DDBJ databases">
        <authorList>
            <person name="Goncalves M.F.M."/>
            <person name="Hilario S."/>
            <person name="Van De Peer Y."/>
            <person name="Esteves A.C."/>
            <person name="Alves A."/>
        </authorList>
    </citation>
    <scope>NUCLEOTIDE SEQUENCE</scope>
    <source>
        <strain evidence="9">MUM 19.33</strain>
    </source>
</reference>
<evidence type="ECO:0000259" key="8">
    <source>
        <dbReference type="SMART" id="SM01038"/>
    </source>
</evidence>
<dbReference type="Pfam" id="PF02837">
    <property type="entry name" value="Glyco_hydro_2_N"/>
    <property type="match status" value="1"/>
</dbReference>
<dbReference type="Pfam" id="PF16353">
    <property type="entry name" value="LacZ_4"/>
    <property type="match status" value="1"/>
</dbReference>
<dbReference type="EC" id="3.2.1.23" evidence="3"/>
<dbReference type="Pfam" id="PF00703">
    <property type="entry name" value="Glyco_hydro_2"/>
    <property type="match status" value="1"/>
</dbReference>
<evidence type="ECO:0000256" key="3">
    <source>
        <dbReference type="ARBA" id="ARBA00012756"/>
    </source>
</evidence>
<feature type="region of interest" description="Disordered" evidence="7">
    <location>
        <begin position="1"/>
        <end position="61"/>
    </location>
</feature>
<evidence type="ECO:0000256" key="5">
    <source>
        <dbReference type="ARBA" id="ARBA00023295"/>
    </source>
</evidence>
<dbReference type="InterPro" id="IPR036156">
    <property type="entry name" value="Beta-gal/glucu_dom_sf"/>
</dbReference>
<dbReference type="GO" id="GO:0009341">
    <property type="term" value="C:beta-galactosidase complex"/>
    <property type="evidence" value="ECO:0007669"/>
    <property type="project" value="InterPro"/>
</dbReference>
<dbReference type="InterPro" id="IPR023232">
    <property type="entry name" value="Glyco_hydro_2_AS"/>
</dbReference>
<comment type="caution">
    <text evidence="9">The sequence shown here is derived from an EMBL/GenBank/DDBJ whole genome shotgun (WGS) entry which is preliminary data.</text>
</comment>
<dbReference type="InterPro" id="IPR006103">
    <property type="entry name" value="Glyco_hydro_2_cat"/>
</dbReference>
<dbReference type="GeneID" id="75831173"/>
<protein>
    <recommendedName>
        <fullName evidence="3">beta-galactosidase</fullName>
        <ecNumber evidence="3">3.2.1.23</ecNumber>
    </recommendedName>
    <alternativeName>
        <fullName evidence="6">Lactase</fullName>
    </alternativeName>
</protein>
<proteinExistence type="inferred from homology"/>
<sequence>MPLQAREEGPRRALEGADEQYKYDAASSSLTLSSSSLSRSRDSTQHENDTSNMSFPKSQPDWNNLQVLHRNTLPPRAHFFHYTSEEVARTLDREKSTYQLLSGTWKFRHDASPFEAPEWSEADPLTWANVKVPSMWQMQGYGRPLYTNVNYPIHVDPPNVPYENETGSYWREFTVPKEWDGQQIRLRFEGVDSAFHLWVNGQEVGYSQGSRNPSEFDITSYLSKSGAGSVNTIAVRVYEFCDGSYIERQDQWLLSGIFRDVYLMAFPKDAIVDFNSIPELDDTFTKATLKTNVKTQGTEGDVALKLYSPDGSLLKQDTFKSSASSSVVVDGKDLRLWSAEDPVLYTVTLTFAERTIAQRIGFRRVERKDPNFLINGKPIIFYGMNRHEHHHLYGRAVPYESMRADLVLMKQHNINALRCAHQPNDPRLYEVCDELGLYVIAEADLETHGFDPVERSNIKDQNTKSGYEIQEESYKTANKWTSDNPEWKEAYLDRAVELVQRFKNYPSVVFWSLGNEAFYGSNHAAMYKWIKEADPSRIVHYEGDRDAVSADMYSCMYWSIEGMKKHVAEKNDRPLIQCEYGHAMGNGPGGLLDYIEAFRTEPLLQGGFIWEWCNHGLLKKEGSLEYYAYGGDFGDYPNDGDFVMDGMTWSTHEPTPGLVEYKKVIEPVTVTIEGNDLKIRNHYDFVDLGHLEATWHIVSPNAEDSSQVHPLALPIITGGETGTVKVPTQVSTEDVAKYLTINFVLRNDTKWAKKGHEVAWAQVPLANIPKTNALITVDAKGQQDDQSSVREKNGRLHISLAGGSRHCTYDLIRGNFAWSDEKGEVITKGPELSLYRAQTQNDVGESGDGPIWDRFRLPSARMQVRSATWTEKNGVVQIVSKVRVAPKVLEWRCNATMTYTITGQAVEIATEGDFSGTCPELIPRIGLTMSLPKTYDQAEWFGRGAGESYRDKKAASRFGHWKATVDELHTPYEWPQENGNRTDTRWVRVGASAPGGGTPLLVELGEPFDFSLRKHSLEDLDKCKHPHELTPLDETVLNLDHVQHGIGTGSCGPAPWEHNRLRPGPFKFTSRFQLG</sequence>
<dbReference type="SUPFAM" id="SSF74650">
    <property type="entry name" value="Galactose mutarotase-like"/>
    <property type="match status" value="1"/>
</dbReference>
<feature type="compositionally biased region" description="Low complexity" evidence="7">
    <location>
        <begin position="24"/>
        <end position="38"/>
    </location>
</feature>
<dbReference type="Gene3D" id="2.60.40.10">
    <property type="entry name" value="Immunoglobulins"/>
    <property type="match status" value="2"/>
</dbReference>
<dbReference type="AlphaFoldDB" id="A0A9P9Y660"/>
<evidence type="ECO:0000256" key="6">
    <source>
        <dbReference type="ARBA" id="ARBA00032230"/>
    </source>
</evidence>
<dbReference type="InterPro" id="IPR013783">
    <property type="entry name" value="Ig-like_fold"/>
</dbReference>
<dbReference type="SUPFAM" id="SSF51445">
    <property type="entry name" value="(Trans)glycosidases"/>
    <property type="match status" value="1"/>
</dbReference>
<dbReference type="Pfam" id="PF02929">
    <property type="entry name" value="Bgal_small_N"/>
    <property type="match status" value="1"/>
</dbReference>
<dbReference type="InterPro" id="IPR050347">
    <property type="entry name" value="Bact_Beta-galactosidase"/>
</dbReference>
<dbReference type="GO" id="GO:0005990">
    <property type="term" value="P:lactose catabolic process"/>
    <property type="evidence" value="ECO:0007669"/>
    <property type="project" value="TreeGrafter"/>
</dbReference>
<feature type="compositionally biased region" description="Basic and acidic residues" evidence="7">
    <location>
        <begin position="39"/>
        <end position="49"/>
    </location>
</feature>
<dbReference type="InterPro" id="IPR006101">
    <property type="entry name" value="Glyco_hydro_2"/>
</dbReference>
<dbReference type="InterPro" id="IPR008979">
    <property type="entry name" value="Galactose-bd-like_sf"/>
</dbReference>
<dbReference type="Pfam" id="PF02836">
    <property type="entry name" value="Glyco_hydro_2_C"/>
    <property type="match status" value="1"/>
</dbReference>
<feature type="compositionally biased region" description="Basic and acidic residues" evidence="7">
    <location>
        <begin position="1"/>
        <end position="22"/>
    </location>
</feature>
<dbReference type="InterPro" id="IPR017853">
    <property type="entry name" value="GH"/>
</dbReference>
<evidence type="ECO:0000256" key="7">
    <source>
        <dbReference type="SAM" id="MobiDB-lite"/>
    </source>
</evidence>
<keyword evidence="4" id="KW-0378">Hydrolase</keyword>
<dbReference type="InterPro" id="IPR006102">
    <property type="entry name" value="Ig-like_GH2"/>
</dbReference>
<dbReference type="Gene3D" id="2.70.98.10">
    <property type="match status" value="1"/>
</dbReference>
<evidence type="ECO:0000256" key="1">
    <source>
        <dbReference type="ARBA" id="ARBA00001412"/>
    </source>
</evidence>
<comment type="similarity">
    <text evidence="2">Belongs to the glycosyl hydrolase 2 family.</text>
</comment>
<dbReference type="PRINTS" id="PR00132">
    <property type="entry name" value="GLHYDRLASE2"/>
</dbReference>
<dbReference type="SUPFAM" id="SSF49303">
    <property type="entry name" value="beta-Galactosidase/glucuronidase domain"/>
    <property type="match status" value="2"/>
</dbReference>
<comment type="catalytic activity">
    <reaction evidence="1">
        <text>Hydrolysis of terminal non-reducing beta-D-galactose residues in beta-D-galactosides.</text>
        <dbReference type="EC" id="3.2.1.23"/>
    </reaction>
</comment>
<dbReference type="Proteomes" id="UP001055219">
    <property type="component" value="Unassembled WGS sequence"/>
</dbReference>
<dbReference type="InterPro" id="IPR011013">
    <property type="entry name" value="Gal_mutarotase_sf_dom"/>
</dbReference>
<dbReference type="InterPro" id="IPR006104">
    <property type="entry name" value="Glyco_hydro_2_N"/>
</dbReference>
<gene>
    <name evidence="9" type="ORF">J7T54_004687</name>
</gene>
<dbReference type="SUPFAM" id="SSF49785">
    <property type="entry name" value="Galactose-binding domain-like"/>
    <property type="match status" value="1"/>
</dbReference>
<name>A0A9P9Y660_9HYPO</name>
<dbReference type="PANTHER" id="PTHR46323">
    <property type="entry name" value="BETA-GALACTOSIDASE"/>
    <property type="match status" value="1"/>
</dbReference>
<keyword evidence="5" id="KW-0326">Glycosidase</keyword>